<sequence length="442" mass="42590">MLARLLTAAVLARTAEAGATVVLLLASVQHFGGPATGASVLAALLGPHVVAGPVVGLVTDRARRPRLVHAGFAAVFGLALGGVLLLTGVAPLPVVLALAVVAGTCGPMIFGGLSSRVDDVVPAPRRSHARGLDAATYNVAEIAGPAAGALLVAAFGVPVAAVTLSAACLLAAGALLTVTPTAAPTAPEPTDLAATASVLTEPASTMHAAPVGADADGPKASDAGPHRVRSGEEKPGLRDGLAAMVRSRPLLAVTAATAVASYAAGMITPVAVVLGVAAGRPAGGGLLVTALGVGALCGSLLVARFPARVPAHRVVLGCLVAVGLALACAAAGVAAGAPWAVLVGLFAVTGVLDGPLLSSVLEVRSREAPPGTRTQVFTLGAGIKLTAASAGAGTFTLLADAPPAALVGVLSAGHVAAAALGVVLLRTRRAAAVGPAIAPDGP</sequence>
<feature type="transmembrane region" description="Helical" evidence="7">
    <location>
        <begin position="314"/>
        <end position="333"/>
    </location>
</feature>
<evidence type="ECO:0000256" key="5">
    <source>
        <dbReference type="ARBA" id="ARBA00023136"/>
    </source>
</evidence>
<evidence type="ECO:0000256" key="2">
    <source>
        <dbReference type="ARBA" id="ARBA00022475"/>
    </source>
</evidence>
<accession>A0ABP4LRJ9</accession>
<reference evidence="9" key="1">
    <citation type="journal article" date="2019" name="Int. J. Syst. Evol. Microbiol.">
        <title>The Global Catalogue of Microorganisms (GCM) 10K type strain sequencing project: providing services to taxonomists for standard genome sequencing and annotation.</title>
        <authorList>
            <consortium name="The Broad Institute Genomics Platform"/>
            <consortium name="The Broad Institute Genome Sequencing Center for Infectious Disease"/>
            <person name="Wu L."/>
            <person name="Ma J."/>
        </authorList>
    </citation>
    <scope>NUCLEOTIDE SEQUENCE [LARGE SCALE GENOMIC DNA]</scope>
    <source>
        <strain evidence="9">JCM 15933</strain>
    </source>
</reference>
<dbReference type="InterPro" id="IPR011701">
    <property type="entry name" value="MFS"/>
</dbReference>
<evidence type="ECO:0000313" key="8">
    <source>
        <dbReference type="EMBL" id="GAA1529999.1"/>
    </source>
</evidence>
<feature type="transmembrane region" description="Helical" evidence="7">
    <location>
        <begin position="159"/>
        <end position="178"/>
    </location>
</feature>
<gene>
    <name evidence="8" type="ORF">GCM10009827_054170</name>
</gene>
<dbReference type="RefSeq" id="WP_344504924.1">
    <property type="nucleotide sequence ID" value="NZ_BAAAQD010000011.1"/>
</dbReference>
<name>A0ABP4LRJ9_9ACTN</name>
<evidence type="ECO:0000313" key="9">
    <source>
        <dbReference type="Proteomes" id="UP001501470"/>
    </source>
</evidence>
<comment type="subcellular location">
    <subcellularLocation>
        <location evidence="1">Cell membrane</location>
        <topology evidence="1">Multi-pass membrane protein</topology>
    </subcellularLocation>
</comment>
<organism evidence="8 9">
    <name type="scientific">Dactylosporangium maewongense</name>
    <dbReference type="NCBI Taxonomy" id="634393"/>
    <lineage>
        <taxon>Bacteria</taxon>
        <taxon>Bacillati</taxon>
        <taxon>Actinomycetota</taxon>
        <taxon>Actinomycetes</taxon>
        <taxon>Micromonosporales</taxon>
        <taxon>Micromonosporaceae</taxon>
        <taxon>Dactylosporangium</taxon>
    </lineage>
</organism>
<proteinExistence type="predicted"/>
<keyword evidence="4 7" id="KW-1133">Transmembrane helix</keyword>
<feature type="transmembrane region" description="Helical" evidence="7">
    <location>
        <begin position="282"/>
        <end position="302"/>
    </location>
</feature>
<keyword evidence="2" id="KW-1003">Cell membrane</keyword>
<feature type="transmembrane region" description="Helical" evidence="7">
    <location>
        <begin position="404"/>
        <end position="425"/>
    </location>
</feature>
<keyword evidence="3 7" id="KW-0812">Transmembrane</keyword>
<feature type="transmembrane region" description="Helical" evidence="7">
    <location>
        <begin position="250"/>
        <end position="276"/>
    </location>
</feature>
<feature type="transmembrane region" description="Helical" evidence="7">
    <location>
        <begin position="67"/>
        <end position="86"/>
    </location>
</feature>
<feature type="transmembrane region" description="Helical" evidence="7">
    <location>
        <begin position="134"/>
        <end position="153"/>
    </location>
</feature>
<evidence type="ECO:0000256" key="4">
    <source>
        <dbReference type="ARBA" id="ARBA00022989"/>
    </source>
</evidence>
<dbReference type="InterPro" id="IPR036259">
    <property type="entry name" value="MFS_trans_sf"/>
</dbReference>
<feature type="transmembrane region" description="Helical" evidence="7">
    <location>
        <begin position="376"/>
        <end position="398"/>
    </location>
</feature>
<dbReference type="Gene3D" id="1.20.1250.20">
    <property type="entry name" value="MFS general substrate transporter like domains"/>
    <property type="match status" value="1"/>
</dbReference>
<protein>
    <recommendedName>
        <fullName evidence="10">MFS transporter</fullName>
    </recommendedName>
</protein>
<dbReference type="PANTHER" id="PTHR23513">
    <property type="entry name" value="INTEGRAL MEMBRANE EFFLUX PROTEIN-RELATED"/>
    <property type="match status" value="1"/>
</dbReference>
<keyword evidence="9" id="KW-1185">Reference proteome</keyword>
<evidence type="ECO:0000256" key="1">
    <source>
        <dbReference type="ARBA" id="ARBA00004651"/>
    </source>
</evidence>
<evidence type="ECO:0000256" key="6">
    <source>
        <dbReference type="SAM" id="MobiDB-lite"/>
    </source>
</evidence>
<comment type="caution">
    <text evidence="8">The sequence shown here is derived from an EMBL/GenBank/DDBJ whole genome shotgun (WGS) entry which is preliminary data.</text>
</comment>
<feature type="region of interest" description="Disordered" evidence="6">
    <location>
        <begin position="208"/>
        <end position="235"/>
    </location>
</feature>
<dbReference type="EMBL" id="BAAAQD010000011">
    <property type="protein sequence ID" value="GAA1529999.1"/>
    <property type="molecule type" value="Genomic_DNA"/>
</dbReference>
<keyword evidence="5 7" id="KW-0472">Membrane</keyword>
<dbReference type="Pfam" id="PF07690">
    <property type="entry name" value="MFS_1"/>
    <property type="match status" value="1"/>
</dbReference>
<feature type="transmembrane region" description="Helical" evidence="7">
    <location>
        <begin position="339"/>
        <end position="364"/>
    </location>
</feature>
<dbReference type="SUPFAM" id="SSF103473">
    <property type="entry name" value="MFS general substrate transporter"/>
    <property type="match status" value="1"/>
</dbReference>
<feature type="transmembrane region" description="Helical" evidence="7">
    <location>
        <begin position="33"/>
        <end position="55"/>
    </location>
</feature>
<evidence type="ECO:0000256" key="3">
    <source>
        <dbReference type="ARBA" id="ARBA00022692"/>
    </source>
</evidence>
<evidence type="ECO:0000256" key="7">
    <source>
        <dbReference type="SAM" id="Phobius"/>
    </source>
</evidence>
<dbReference type="PANTHER" id="PTHR23513:SF11">
    <property type="entry name" value="STAPHYLOFERRIN A TRANSPORTER"/>
    <property type="match status" value="1"/>
</dbReference>
<evidence type="ECO:0008006" key="10">
    <source>
        <dbReference type="Google" id="ProtNLM"/>
    </source>
</evidence>
<dbReference type="Proteomes" id="UP001501470">
    <property type="component" value="Unassembled WGS sequence"/>
</dbReference>
<feature type="transmembrane region" description="Helical" evidence="7">
    <location>
        <begin position="92"/>
        <end position="113"/>
    </location>
</feature>